<name>A0A8G2F809_9BACT</name>
<accession>A0A8G2F809</accession>
<dbReference type="PANTHER" id="PTHR30118:SF15">
    <property type="entry name" value="TRANSCRIPTIONAL REGULATORY PROTEIN"/>
    <property type="match status" value="1"/>
</dbReference>
<evidence type="ECO:0000259" key="5">
    <source>
        <dbReference type="PROSITE" id="PS50931"/>
    </source>
</evidence>
<keyword evidence="9" id="KW-1185">Reference proteome</keyword>
<evidence type="ECO:0000256" key="4">
    <source>
        <dbReference type="ARBA" id="ARBA00023163"/>
    </source>
</evidence>
<gene>
    <name evidence="6" type="ORF">AB2Z07_09325</name>
    <name evidence="7" type="ORF">SAMN05660830_01854</name>
</gene>
<dbReference type="EMBL" id="FQZR01000004">
    <property type="protein sequence ID" value="SHJ22490.1"/>
    <property type="molecule type" value="Genomic_DNA"/>
</dbReference>
<reference evidence="7 8" key="1">
    <citation type="submission" date="2016-11" db="EMBL/GenBank/DDBJ databases">
        <authorList>
            <person name="Varghese N."/>
            <person name="Submissions S."/>
        </authorList>
    </citation>
    <scope>NUCLEOTIDE SEQUENCE [LARGE SCALE GENOMIC DNA]</scope>
    <source>
        <strain evidence="7 8">DSM 17919</strain>
    </source>
</reference>
<evidence type="ECO:0000256" key="1">
    <source>
        <dbReference type="ARBA" id="ARBA00009437"/>
    </source>
</evidence>
<dbReference type="RefSeq" id="WP_019999929.1">
    <property type="nucleotide sequence ID" value="NZ_CP192217.1"/>
</dbReference>
<dbReference type="InterPro" id="IPR005119">
    <property type="entry name" value="LysR_subst-bd"/>
</dbReference>
<feature type="domain" description="HTH lysR-type" evidence="5">
    <location>
        <begin position="11"/>
        <end position="68"/>
    </location>
</feature>
<dbReference type="InterPro" id="IPR036390">
    <property type="entry name" value="WH_DNA-bd_sf"/>
</dbReference>
<comment type="caution">
    <text evidence="7">The sequence shown here is derived from an EMBL/GenBank/DDBJ whole genome shotgun (WGS) entry which is preliminary data.</text>
</comment>
<keyword evidence="4" id="KW-0804">Transcription</keyword>
<evidence type="ECO:0000313" key="6">
    <source>
        <dbReference type="EMBL" id="MEZ6853729.1"/>
    </source>
</evidence>
<dbReference type="InterPro" id="IPR036388">
    <property type="entry name" value="WH-like_DNA-bd_sf"/>
</dbReference>
<evidence type="ECO:0000313" key="8">
    <source>
        <dbReference type="Proteomes" id="UP000184001"/>
    </source>
</evidence>
<dbReference type="PRINTS" id="PR00039">
    <property type="entry name" value="HTHLYSR"/>
</dbReference>
<dbReference type="SUPFAM" id="SSF53850">
    <property type="entry name" value="Periplasmic binding protein-like II"/>
    <property type="match status" value="1"/>
</dbReference>
<dbReference type="Gene3D" id="3.40.190.10">
    <property type="entry name" value="Periplasmic binding protein-like II"/>
    <property type="match status" value="2"/>
</dbReference>
<dbReference type="InterPro" id="IPR037402">
    <property type="entry name" value="YidZ_PBP2"/>
</dbReference>
<evidence type="ECO:0000256" key="3">
    <source>
        <dbReference type="ARBA" id="ARBA00023125"/>
    </source>
</evidence>
<protein>
    <submittedName>
        <fullName evidence="7">DNA-binding transcriptional regulator, LysR family</fullName>
    </submittedName>
    <submittedName>
        <fullName evidence="6">LysR family transcriptional regulator</fullName>
    </submittedName>
</protein>
<evidence type="ECO:0000256" key="2">
    <source>
        <dbReference type="ARBA" id="ARBA00023015"/>
    </source>
</evidence>
<dbReference type="Proteomes" id="UP000184001">
    <property type="component" value="Unassembled WGS sequence"/>
</dbReference>
<dbReference type="SUPFAM" id="SSF46785">
    <property type="entry name" value="Winged helix' DNA-binding domain"/>
    <property type="match status" value="1"/>
</dbReference>
<dbReference type="Gene3D" id="1.10.10.10">
    <property type="entry name" value="Winged helix-like DNA-binding domain superfamily/Winged helix DNA-binding domain"/>
    <property type="match status" value="1"/>
</dbReference>
<evidence type="ECO:0000313" key="9">
    <source>
        <dbReference type="Proteomes" id="UP001568358"/>
    </source>
</evidence>
<dbReference type="CDD" id="cd08417">
    <property type="entry name" value="PBP2_Nitroaromatics_like"/>
    <property type="match status" value="1"/>
</dbReference>
<comment type="similarity">
    <text evidence="1">Belongs to the LysR transcriptional regulatory family.</text>
</comment>
<dbReference type="AlphaFoldDB" id="A0A8G2F809"/>
<keyword evidence="2" id="KW-0805">Transcription regulation</keyword>
<sequence>MKTGRVNLASVNLNLLVALKALLDEGNVTRAASRLNITQSGMSKNLRNLRELFDDPLLVRSGNNFALTERAIELNQDLERILGEVTELLDRSSFEPAECDRTFTFATSDYVAEYIFPKVLENYLKVAPNISIRLEIADSSTISKLSNGSYDLITSMLDSQYQGLHHLVIGRDQFACCMRKNHPLMLRGGGISLNEYCTLDHAIITGGGDKVQVIDAELAKIGQRRTIRFAAPLFTTVCKVVSGSDMIATMPSHIASNLAPEFGLSWCALPFYVESFDYTIAWHERHHHDASHIWFRNTMQQLVQASLYSYMAQESTSNVLCVL</sequence>
<dbReference type="EMBL" id="JBFSOO010000006">
    <property type="protein sequence ID" value="MEZ6853729.1"/>
    <property type="molecule type" value="Genomic_DNA"/>
</dbReference>
<organism evidence="7 8">
    <name type="scientific">Halodesulfovibrio aestuarii</name>
    <dbReference type="NCBI Taxonomy" id="126333"/>
    <lineage>
        <taxon>Bacteria</taxon>
        <taxon>Pseudomonadati</taxon>
        <taxon>Thermodesulfobacteriota</taxon>
        <taxon>Desulfovibrionia</taxon>
        <taxon>Desulfovibrionales</taxon>
        <taxon>Desulfovibrionaceae</taxon>
        <taxon>Halodesulfovibrio</taxon>
    </lineage>
</organism>
<dbReference type="Proteomes" id="UP001568358">
    <property type="component" value="Unassembled WGS sequence"/>
</dbReference>
<dbReference type="PROSITE" id="PS50931">
    <property type="entry name" value="HTH_LYSR"/>
    <property type="match status" value="1"/>
</dbReference>
<evidence type="ECO:0000313" key="7">
    <source>
        <dbReference type="EMBL" id="SHJ22490.1"/>
    </source>
</evidence>
<dbReference type="InterPro" id="IPR050389">
    <property type="entry name" value="LysR-type_TF"/>
</dbReference>
<dbReference type="GO" id="GO:0003677">
    <property type="term" value="F:DNA binding"/>
    <property type="evidence" value="ECO:0007669"/>
    <property type="project" value="UniProtKB-KW"/>
</dbReference>
<reference evidence="6 9" key="2">
    <citation type="submission" date="2024-07" db="EMBL/GenBank/DDBJ databases">
        <title>Active virus-host system and metabolic interactions in a Lokiarchaeon culture.</title>
        <authorList>
            <person name="Ponce Toledo R.I."/>
            <person name="Rodrigues Oliveira T."/>
            <person name="Schleper C."/>
        </authorList>
    </citation>
    <scope>NUCLEOTIDE SEQUENCE [LARGE SCALE GENOMIC DNA]</scope>
    <source>
        <strain evidence="6 9">B35</strain>
    </source>
</reference>
<dbReference type="InterPro" id="IPR000847">
    <property type="entry name" value="LysR_HTH_N"/>
</dbReference>
<proteinExistence type="inferred from homology"/>
<dbReference type="GO" id="GO:0003700">
    <property type="term" value="F:DNA-binding transcription factor activity"/>
    <property type="evidence" value="ECO:0007669"/>
    <property type="project" value="InterPro"/>
</dbReference>
<dbReference type="Pfam" id="PF00126">
    <property type="entry name" value="HTH_1"/>
    <property type="match status" value="1"/>
</dbReference>
<keyword evidence="3 7" id="KW-0238">DNA-binding</keyword>
<dbReference type="PANTHER" id="PTHR30118">
    <property type="entry name" value="HTH-TYPE TRANSCRIPTIONAL REGULATOR LEUO-RELATED"/>
    <property type="match status" value="1"/>
</dbReference>
<dbReference type="Pfam" id="PF03466">
    <property type="entry name" value="LysR_substrate"/>
    <property type="match status" value="1"/>
</dbReference>